<evidence type="ECO:0000256" key="9">
    <source>
        <dbReference type="ARBA" id="ARBA00025772"/>
    </source>
</evidence>
<evidence type="ECO:0000259" key="12">
    <source>
        <dbReference type="Pfam" id="PF12019"/>
    </source>
</evidence>
<keyword evidence="5" id="KW-0997">Cell inner membrane</keyword>
<evidence type="ECO:0000256" key="5">
    <source>
        <dbReference type="ARBA" id="ARBA00022519"/>
    </source>
</evidence>
<keyword evidence="3" id="KW-1003">Cell membrane</keyword>
<proteinExistence type="inferred from homology"/>
<dbReference type="InterPro" id="IPR045584">
    <property type="entry name" value="Pilin-like"/>
</dbReference>
<evidence type="ECO:0000256" key="7">
    <source>
        <dbReference type="ARBA" id="ARBA00022989"/>
    </source>
</evidence>
<name>A0A4Q9H3Y9_9BURK</name>
<evidence type="ECO:0000256" key="1">
    <source>
        <dbReference type="ARBA" id="ARBA00004377"/>
    </source>
</evidence>
<comment type="caution">
    <text evidence="13">The sequence shown here is derived from an EMBL/GenBank/DDBJ whole genome shotgun (WGS) entry which is preliminary data.</text>
</comment>
<dbReference type="Pfam" id="PF12019">
    <property type="entry name" value="GspH"/>
    <property type="match status" value="1"/>
</dbReference>
<dbReference type="RefSeq" id="WP_130968464.1">
    <property type="nucleotide sequence ID" value="NZ_SIXI01000004.1"/>
</dbReference>
<evidence type="ECO:0000256" key="6">
    <source>
        <dbReference type="ARBA" id="ARBA00022692"/>
    </source>
</evidence>
<comment type="subcellular location">
    <subcellularLocation>
        <location evidence="1">Cell inner membrane</location>
        <topology evidence="1">Single-pass membrane protein</topology>
    </subcellularLocation>
</comment>
<dbReference type="InterPro" id="IPR022346">
    <property type="entry name" value="T2SS_GspH"/>
</dbReference>
<reference evidence="13 14" key="1">
    <citation type="submission" date="2019-02" db="EMBL/GenBank/DDBJ databases">
        <title>Aquabacterium sp. strain KMB7.</title>
        <authorList>
            <person name="Chen W.-M."/>
        </authorList>
    </citation>
    <scope>NUCLEOTIDE SEQUENCE [LARGE SCALE GENOMIC DNA]</scope>
    <source>
        <strain evidence="13 14">KMB7</strain>
    </source>
</reference>
<dbReference type="EMBL" id="SIXI01000004">
    <property type="protein sequence ID" value="TBO30474.1"/>
    <property type="molecule type" value="Genomic_DNA"/>
</dbReference>
<dbReference type="Gene3D" id="3.55.40.10">
    <property type="entry name" value="minor pseudopilin epsh domain"/>
    <property type="match status" value="1"/>
</dbReference>
<dbReference type="PROSITE" id="PS00409">
    <property type="entry name" value="PROKAR_NTER_METHYL"/>
    <property type="match status" value="1"/>
</dbReference>
<keyword evidence="14" id="KW-1185">Reference proteome</keyword>
<dbReference type="SUPFAM" id="SSF54523">
    <property type="entry name" value="Pili subunits"/>
    <property type="match status" value="1"/>
</dbReference>
<dbReference type="NCBIfam" id="TIGR02532">
    <property type="entry name" value="IV_pilin_GFxxxE"/>
    <property type="match status" value="1"/>
</dbReference>
<keyword evidence="7 11" id="KW-1133">Transmembrane helix</keyword>
<protein>
    <recommendedName>
        <fullName evidence="2">Type II secretion system protein H</fullName>
    </recommendedName>
    <alternativeName>
        <fullName evidence="10">General secretion pathway protein H</fullName>
    </alternativeName>
</protein>
<comment type="similarity">
    <text evidence="9">Belongs to the GSP H family.</text>
</comment>
<feature type="transmembrane region" description="Helical" evidence="11">
    <location>
        <begin position="12"/>
        <end position="34"/>
    </location>
</feature>
<dbReference type="InterPro" id="IPR012902">
    <property type="entry name" value="N_methyl_site"/>
</dbReference>
<evidence type="ECO:0000313" key="14">
    <source>
        <dbReference type="Proteomes" id="UP000292120"/>
    </source>
</evidence>
<evidence type="ECO:0000256" key="10">
    <source>
        <dbReference type="ARBA" id="ARBA00030775"/>
    </source>
</evidence>
<evidence type="ECO:0000256" key="2">
    <source>
        <dbReference type="ARBA" id="ARBA00021549"/>
    </source>
</evidence>
<keyword evidence="8 11" id="KW-0472">Membrane</keyword>
<dbReference type="AlphaFoldDB" id="A0A4Q9H3Y9"/>
<dbReference type="Pfam" id="PF07963">
    <property type="entry name" value="N_methyl"/>
    <property type="match status" value="1"/>
</dbReference>
<dbReference type="OrthoDB" id="8592199at2"/>
<evidence type="ECO:0000256" key="11">
    <source>
        <dbReference type="SAM" id="Phobius"/>
    </source>
</evidence>
<evidence type="ECO:0000313" key="13">
    <source>
        <dbReference type="EMBL" id="TBO30474.1"/>
    </source>
</evidence>
<dbReference type="Proteomes" id="UP000292120">
    <property type="component" value="Unassembled WGS sequence"/>
</dbReference>
<dbReference type="GO" id="GO:0015628">
    <property type="term" value="P:protein secretion by the type II secretion system"/>
    <property type="evidence" value="ECO:0007669"/>
    <property type="project" value="InterPro"/>
</dbReference>
<dbReference type="GO" id="GO:0005886">
    <property type="term" value="C:plasma membrane"/>
    <property type="evidence" value="ECO:0007669"/>
    <property type="project" value="UniProtKB-SubCell"/>
</dbReference>
<evidence type="ECO:0000256" key="4">
    <source>
        <dbReference type="ARBA" id="ARBA00022481"/>
    </source>
</evidence>
<keyword evidence="6 11" id="KW-0812">Transmembrane</keyword>
<evidence type="ECO:0000256" key="3">
    <source>
        <dbReference type="ARBA" id="ARBA00022475"/>
    </source>
</evidence>
<evidence type="ECO:0000256" key="8">
    <source>
        <dbReference type="ARBA" id="ARBA00023136"/>
    </source>
</evidence>
<dbReference type="GO" id="GO:0015627">
    <property type="term" value="C:type II protein secretion system complex"/>
    <property type="evidence" value="ECO:0007669"/>
    <property type="project" value="InterPro"/>
</dbReference>
<keyword evidence="4" id="KW-0488">Methylation</keyword>
<organism evidence="13 14">
    <name type="scientific">Aquabacterium lacunae</name>
    <dbReference type="NCBI Taxonomy" id="2528630"/>
    <lineage>
        <taxon>Bacteria</taxon>
        <taxon>Pseudomonadati</taxon>
        <taxon>Pseudomonadota</taxon>
        <taxon>Betaproteobacteria</taxon>
        <taxon>Burkholderiales</taxon>
        <taxon>Aquabacterium</taxon>
    </lineage>
</organism>
<sequence length="186" mass="19958">MRPLPHRPPLQRGFTLVELMITVVISAVLIAIAIPNFRTLLRTKRVEAATQALASSFKLARIEALKRGRQVTVCRSNTPDAAAASCAAGNGNWNTGWILFEDISPPRGTFNGNDTLIKVEAPTSNAIDLTPTALYFLTFRPDGLPVQGNPVPNITLNVLPYGVSATDAGSANRNIVISRVGRVSVN</sequence>
<accession>A0A4Q9H3Y9</accession>
<feature type="domain" description="General secretion pathway GspH" evidence="12">
    <location>
        <begin position="49"/>
        <end position="181"/>
    </location>
</feature>
<gene>
    <name evidence="13" type="ORF">EYS42_10690</name>
</gene>